<keyword evidence="7 9" id="KW-0720">Serine protease</keyword>
<dbReference type="FunFam" id="3.30.70.80:FF:000002">
    <property type="entry name" value="Subtilisin-like protease SBT5.3"/>
    <property type="match status" value="1"/>
</dbReference>
<dbReference type="CDD" id="cd04852">
    <property type="entry name" value="Peptidases_S8_3"/>
    <property type="match status" value="1"/>
</dbReference>
<evidence type="ECO:0000313" key="15">
    <source>
        <dbReference type="Proteomes" id="UP000237347"/>
    </source>
</evidence>
<feature type="active site" description="Charge relay system" evidence="8 9">
    <location>
        <position position="223"/>
    </location>
</feature>
<keyword evidence="3" id="KW-0964">Secreted</keyword>
<accession>A0AAW0J198</accession>
<evidence type="ECO:0000313" key="14">
    <source>
        <dbReference type="EMBL" id="KAK7820485.1"/>
    </source>
</evidence>
<dbReference type="InterPro" id="IPR023828">
    <property type="entry name" value="Peptidase_S8_Ser-AS"/>
</dbReference>
<feature type="domain" description="Subtilisin-like protease fibronectin type-III" evidence="13">
    <location>
        <begin position="647"/>
        <end position="746"/>
    </location>
</feature>
<name>A0AAW0J198_QUESU</name>
<dbReference type="Pfam" id="PF17766">
    <property type="entry name" value="fn3_6"/>
    <property type="match status" value="1"/>
</dbReference>
<feature type="region of interest" description="Disordered" evidence="10">
    <location>
        <begin position="210"/>
        <end position="232"/>
    </location>
</feature>
<organism evidence="14 15">
    <name type="scientific">Quercus suber</name>
    <name type="common">Cork oak</name>
    <dbReference type="NCBI Taxonomy" id="58331"/>
    <lineage>
        <taxon>Eukaryota</taxon>
        <taxon>Viridiplantae</taxon>
        <taxon>Streptophyta</taxon>
        <taxon>Embryophyta</taxon>
        <taxon>Tracheophyta</taxon>
        <taxon>Spermatophyta</taxon>
        <taxon>Magnoliopsida</taxon>
        <taxon>eudicotyledons</taxon>
        <taxon>Gunneridae</taxon>
        <taxon>Pentapetalae</taxon>
        <taxon>rosids</taxon>
        <taxon>fabids</taxon>
        <taxon>Fagales</taxon>
        <taxon>Fagaceae</taxon>
        <taxon>Quercus</taxon>
    </lineage>
</organism>
<dbReference type="InterPro" id="IPR010259">
    <property type="entry name" value="S8pro/Inhibitor_I9"/>
</dbReference>
<evidence type="ECO:0000256" key="8">
    <source>
        <dbReference type="PIRSR" id="PIRSR615500-1"/>
    </source>
</evidence>
<feature type="active site" description="Charge relay system" evidence="8 9">
    <location>
        <position position="165"/>
    </location>
</feature>
<evidence type="ECO:0000256" key="6">
    <source>
        <dbReference type="ARBA" id="ARBA00022801"/>
    </source>
</evidence>
<dbReference type="GO" id="GO:0006508">
    <property type="term" value="P:proteolysis"/>
    <property type="evidence" value="ECO:0007669"/>
    <property type="project" value="UniProtKB-KW"/>
</dbReference>
<dbReference type="GO" id="GO:0009609">
    <property type="term" value="P:response to symbiotic bacterium"/>
    <property type="evidence" value="ECO:0007669"/>
    <property type="project" value="UniProtKB-ARBA"/>
</dbReference>
<dbReference type="InterPro" id="IPR041469">
    <property type="entry name" value="Subtilisin-like_FN3"/>
</dbReference>
<evidence type="ECO:0000259" key="11">
    <source>
        <dbReference type="Pfam" id="PF00082"/>
    </source>
</evidence>
<keyword evidence="4 9" id="KW-0645">Protease</keyword>
<protein>
    <submittedName>
        <fullName evidence="14">Subtilisin-like protease sbt4.6</fullName>
    </submittedName>
</protein>
<dbReference type="InterPro" id="IPR034197">
    <property type="entry name" value="Peptidases_S8_3"/>
</dbReference>
<keyword evidence="6 9" id="KW-0378">Hydrolase</keyword>
<dbReference type="AlphaFoldDB" id="A0AAW0J198"/>
<evidence type="ECO:0000256" key="2">
    <source>
        <dbReference type="ARBA" id="ARBA00011073"/>
    </source>
</evidence>
<evidence type="ECO:0000259" key="12">
    <source>
        <dbReference type="Pfam" id="PF05922"/>
    </source>
</evidence>
<dbReference type="Gene3D" id="2.60.40.2310">
    <property type="match status" value="1"/>
</dbReference>
<dbReference type="Pfam" id="PF00082">
    <property type="entry name" value="Peptidase_S8"/>
    <property type="match status" value="1"/>
</dbReference>
<dbReference type="PROSITE" id="PS51892">
    <property type="entry name" value="SUBTILASE"/>
    <property type="match status" value="1"/>
</dbReference>
<dbReference type="InterPro" id="IPR036852">
    <property type="entry name" value="Peptidase_S8/S53_dom_sf"/>
</dbReference>
<dbReference type="InterPro" id="IPR000209">
    <property type="entry name" value="Peptidase_S8/S53_dom"/>
</dbReference>
<evidence type="ECO:0000256" key="10">
    <source>
        <dbReference type="SAM" id="MobiDB-lite"/>
    </source>
</evidence>
<comment type="subcellular location">
    <subcellularLocation>
        <location evidence="1">Secreted</location>
    </subcellularLocation>
</comment>
<dbReference type="InterPro" id="IPR015500">
    <property type="entry name" value="Peptidase_S8_subtilisin-rel"/>
</dbReference>
<dbReference type="PROSITE" id="PS00138">
    <property type="entry name" value="SUBTILASE_SER"/>
    <property type="match status" value="1"/>
</dbReference>
<feature type="domain" description="Peptidase S8/S53" evidence="11">
    <location>
        <begin position="157"/>
        <end position="599"/>
    </location>
</feature>
<dbReference type="Pfam" id="PF05922">
    <property type="entry name" value="Inhibitor_I9"/>
    <property type="match status" value="1"/>
</dbReference>
<dbReference type="InterPro" id="IPR045051">
    <property type="entry name" value="SBT"/>
</dbReference>
<proteinExistence type="inferred from homology"/>
<dbReference type="PRINTS" id="PR00723">
    <property type="entry name" value="SUBTILISIN"/>
</dbReference>
<evidence type="ECO:0000259" key="13">
    <source>
        <dbReference type="Pfam" id="PF17766"/>
    </source>
</evidence>
<gene>
    <name evidence="14" type="primary">SBT4.6_0</name>
    <name evidence="14" type="ORF">CFP56_038774</name>
</gene>
<comment type="similarity">
    <text evidence="2 9">Belongs to the peptidase S8 family.</text>
</comment>
<evidence type="ECO:0000256" key="3">
    <source>
        <dbReference type="ARBA" id="ARBA00022525"/>
    </source>
</evidence>
<evidence type="ECO:0000256" key="4">
    <source>
        <dbReference type="ARBA" id="ARBA00022670"/>
    </source>
</evidence>
<keyword evidence="15" id="KW-1185">Reference proteome</keyword>
<sequence length="751" mass="79752">MAILMDSYHKYQFRPLHFLNPSIMTAMSSIISPYHFLLILLVAAHSICCGATDKEKDVYIVYMGSLPEGQYSPTSHHLSLLEEILGESAATESIVRSYTRSFNAFAARLSNEEQQRIASKKEVLSVFPSRTLQLQTTRSWEFIGLTETAKRNPTVESDVIIGVLDTGIWPESESFSDKGYGPPPKKWKGACKGGSNFTCNNKIIGARAYSSDENSSVRDEEGHGSHTASTAAGSKVPDASFYGVAKGIARGGVPSARIAAYKVCDSIGCAGEDVLAAFDDAIADGVDLISISLGGGKPIAVKSDIISIGSFHAMEKGILTVNSAGNEGPSVSSVSSVAPWLFSVAASSTDRKIITKVVLANGKTLTGNAVNSFTLNGTKFPLVYGKAASRSCSDILAGHCIEGCLDSRLVEGKIVVCNDPNAIKETSRVGALGTIILGDGQKDVSFVLPLPASILATDQYSVLQSFLNSTKNPQGSILKSETNKDTHAPVVASFSSRGPNSILEDILKPDISAPGIEILAAFSPDGSPSSFNEDKRHAKYSILSGTSMACPHVTGAAAYIKTFHPDWSPSAIKSALMTTAWPMNATIQGQYEDGEFAFGAGHINPVKAKAPGLVYEASKDDYLKMLCSINITSFGTCPKHITGSPKDLNYPSIQAQVNAVKKFTVEFPRTVTNVGPGNSTYVAKVDVADSDIKVSVKPGTLSFKSSGEKKSFIVTVSGKGLKVTSRLSASLVWSDGTHNVRSPIVVYTNSF</sequence>
<comment type="caution">
    <text evidence="14">The sequence shown here is derived from an EMBL/GenBank/DDBJ whole genome shotgun (WGS) entry which is preliminary data.</text>
</comment>
<dbReference type="GO" id="GO:0004252">
    <property type="term" value="F:serine-type endopeptidase activity"/>
    <property type="evidence" value="ECO:0007669"/>
    <property type="project" value="UniProtKB-UniRule"/>
</dbReference>
<evidence type="ECO:0000256" key="7">
    <source>
        <dbReference type="ARBA" id="ARBA00022825"/>
    </source>
</evidence>
<dbReference type="SUPFAM" id="SSF52743">
    <property type="entry name" value="Subtilisin-like"/>
    <property type="match status" value="1"/>
</dbReference>
<dbReference type="PANTHER" id="PTHR10795">
    <property type="entry name" value="PROPROTEIN CONVERTASE SUBTILISIN/KEXIN"/>
    <property type="match status" value="1"/>
</dbReference>
<evidence type="ECO:0000256" key="5">
    <source>
        <dbReference type="ARBA" id="ARBA00022729"/>
    </source>
</evidence>
<feature type="domain" description="Inhibitor I9" evidence="12">
    <location>
        <begin position="58"/>
        <end position="135"/>
    </location>
</feature>
<dbReference type="InterPro" id="IPR037045">
    <property type="entry name" value="S8pro/Inhibitor_I9_sf"/>
</dbReference>
<evidence type="ECO:0000256" key="9">
    <source>
        <dbReference type="PROSITE-ProRule" id="PRU01240"/>
    </source>
</evidence>
<dbReference type="FunFam" id="3.40.50.200:FF:000006">
    <property type="entry name" value="Subtilisin-like protease SBT1.5"/>
    <property type="match status" value="1"/>
</dbReference>
<reference evidence="14 15" key="1">
    <citation type="journal article" date="2018" name="Sci. Data">
        <title>The draft genome sequence of cork oak.</title>
        <authorList>
            <person name="Ramos A.M."/>
            <person name="Usie A."/>
            <person name="Barbosa P."/>
            <person name="Barros P.M."/>
            <person name="Capote T."/>
            <person name="Chaves I."/>
            <person name="Simoes F."/>
            <person name="Abreu I."/>
            <person name="Carrasquinho I."/>
            <person name="Faro C."/>
            <person name="Guimaraes J.B."/>
            <person name="Mendonca D."/>
            <person name="Nobrega F."/>
            <person name="Rodrigues L."/>
            <person name="Saibo N.J.M."/>
            <person name="Varela M.C."/>
            <person name="Egas C."/>
            <person name="Matos J."/>
            <person name="Miguel C.M."/>
            <person name="Oliveira M.M."/>
            <person name="Ricardo C.P."/>
            <person name="Goncalves S."/>
        </authorList>
    </citation>
    <scope>NUCLEOTIDE SEQUENCE [LARGE SCALE GENOMIC DNA]</scope>
    <source>
        <strain evidence="15">cv. HL8</strain>
    </source>
</reference>
<feature type="compositionally biased region" description="Basic and acidic residues" evidence="10">
    <location>
        <begin position="215"/>
        <end position="224"/>
    </location>
</feature>
<evidence type="ECO:0000256" key="1">
    <source>
        <dbReference type="ARBA" id="ARBA00004613"/>
    </source>
</evidence>
<feature type="active site" description="Charge relay system" evidence="8 9">
    <location>
        <position position="547"/>
    </location>
</feature>
<dbReference type="Gene3D" id="3.40.50.200">
    <property type="entry name" value="Peptidase S8/S53 domain"/>
    <property type="match status" value="1"/>
</dbReference>
<dbReference type="Gene3D" id="3.50.30.30">
    <property type="match status" value="1"/>
</dbReference>
<dbReference type="Gene3D" id="3.30.70.80">
    <property type="entry name" value="Peptidase S8 propeptide/proteinase inhibitor I9"/>
    <property type="match status" value="1"/>
</dbReference>
<dbReference type="GO" id="GO:0005576">
    <property type="term" value="C:extracellular region"/>
    <property type="evidence" value="ECO:0007669"/>
    <property type="project" value="UniProtKB-SubCell"/>
</dbReference>
<dbReference type="CDD" id="cd02120">
    <property type="entry name" value="PA_subtilisin_like"/>
    <property type="match status" value="1"/>
</dbReference>
<dbReference type="EMBL" id="PKMF04000738">
    <property type="protein sequence ID" value="KAK7820485.1"/>
    <property type="molecule type" value="Genomic_DNA"/>
</dbReference>
<dbReference type="Proteomes" id="UP000237347">
    <property type="component" value="Unassembled WGS sequence"/>
</dbReference>
<keyword evidence="5" id="KW-0732">Signal</keyword>